<accession>A0A495A7F2</accession>
<dbReference type="OrthoDB" id="9774673at2"/>
<evidence type="ECO:0000256" key="1">
    <source>
        <dbReference type="ARBA" id="ARBA00010562"/>
    </source>
</evidence>
<protein>
    <submittedName>
        <fullName evidence="3">Type II toxin-antitoxin system RelB/DinJ family antitoxin</fullName>
    </submittedName>
</protein>
<dbReference type="InterPro" id="IPR025247">
    <property type="entry name" value="EcoRI-like_methylase"/>
</dbReference>
<gene>
    <name evidence="3" type="ORF">C1C97_008490</name>
</gene>
<dbReference type="Proteomes" id="UP000249516">
    <property type="component" value="Unassembled WGS sequence"/>
</dbReference>
<dbReference type="EMBL" id="PNJG02000002">
    <property type="protein sequence ID" value="RKQ35262.1"/>
    <property type="molecule type" value="Genomic_DNA"/>
</dbReference>
<proteinExistence type="inferred from homology"/>
<dbReference type="InterPro" id="IPR013321">
    <property type="entry name" value="Arc_rbn_hlx_hlx"/>
</dbReference>
<dbReference type="PANTHER" id="PTHR38781:SF1">
    <property type="entry name" value="ANTITOXIN DINJ-RELATED"/>
    <property type="match status" value="1"/>
</dbReference>
<dbReference type="GO" id="GO:0003676">
    <property type="term" value="F:nucleic acid binding"/>
    <property type="evidence" value="ECO:0007669"/>
    <property type="project" value="InterPro"/>
</dbReference>
<dbReference type="InterPro" id="IPR007337">
    <property type="entry name" value="RelB/DinJ"/>
</dbReference>
<name>A0A495A7F2_9MICC</name>
<dbReference type="Pfam" id="PF04221">
    <property type="entry name" value="RelB"/>
    <property type="match status" value="1"/>
</dbReference>
<evidence type="ECO:0000313" key="4">
    <source>
        <dbReference type="Proteomes" id="UP000249516"/>
    </source>
</evidence>
<dbReference type="AlphaFoldDB" id="A0A495A7F2"/>
<dbReference type="GO" id="GO:0006355">
    <property type="term" value="P:regulation of DNA-templated transcription"/>
    <property type="evidence" value="ECO:0007669"/>
    <property type="project" value="InterPro"/>
</dbReference>
<keyword evidence="2" id="KW-1277">Toxin-antitoxin system</keyword>
<comment type="caution">
    <text evidence="3">The sequence shown here is derived from an EMBL/GenBank/DDBJ whole genome shotgun (WGS) entry which is preliminary data.</text>
</comment>
<reference evidence="3 4" key="1">
    <citation type="submission" date="2018-10" db="EMBL/GenBank/DDBJ databases">
        <title>Kocuria tytouropygialis sp. nov., isolated from the uropygial gland of an American barn owl (Tyto furcata).</title>
        <authorList>
            <person name="Braun M.S."/>
            <person name="Wang E."/>
            <person name="Zimmermann S."/>
            <person name="Wagner H."/>
            <person name="Wink M."/>
        </authorList>
    </citation>
    <scope>NUCLEOTIDE SEQUENCE [LARGE SCALE GENOMIC DNA]</scope>
    <source>
        <strain evidence="3 4">442</strain>
    </source>
</reference>
<evidence type="ECO:0000256" key="2">
    <source>
        <dbReference type="ARBA" id="ARBA00022649"/>
    </source>
</evidence>
<keyword evidence="4" id="KW-1185">Reference proteome</keyword>
<organism evidence="3 4">
    <name type="scientific">Kocuria tytonis</name>
    <dbReference type="NCBI Taxonomy" id="2054280"/>
    <lineage>
        <taxon>Bacteria</taxon>
        <taxon>Bacillati</taxon>
        <taxon>Actinomycetota</taxon>
        <taxon>Actinomycetes</taxon>
        <taxon>Micrococcales</taxon>
        <taxon>Micrococcaceae</taxon>
        <taxon>Kocuria</taxon>
    </lineage>
</organism>
<dbReference type="GO" id="GO:0006351">
    <property type="term" value="P:DNA-templated transcription"/>
    <property type="evidence" value="ECO:0007669"/>
    <property type="project" value="TreeGrafter"/>
</dbReference>
<dbReference type="PANTHER" id="PTHR38781">
    <property type="entry name" value="ANTITOXIN DINJ-RELATED"/>
    <property type="match status" value="1"/>
</dbReference>
<sequence>MADSVTTTIRIDTEIKQQATDLFDELGITMSAAITSFLKAAIREQGMPFELKIATDKTSGDTANSALNSAFIARKDEFYTDYGDIEAEVSNYPDAFEGKVVLCNCDDPFESAFFRFFAQNFNNLGLAKLISTSYAESAMAGTEYPLTTPHRAYKAIVTAVPEEPLLLPDGSLDVENLFTDNGNSLNQLLGDGDFRSTECVELLEQADIVVTNPPFSLFRDYMRCLVAKNKQFLVLGNMNAATTRDIFPLFRDGKAWYGPSIRSGDRKFYVPDSYPLHAAGCGVDQNGRKFIRVKGVRWFTNLDHEALHAGLELTHTYSSETNPVYDNYDAIEVPRTKHIPMDYGGIMGVPITFLDSYSPDQFDILMLANGNARTNTSERVLGEARYSRHPDDRGGVAMLNGRRSYARILIRKRK</sequence>
<evidence type="ECO:0000313" key="3">
    <source>
        <dbReference type="EMBL" id="RKQ35262.1"/>
    </source>
</evidence>
<dbReference type="PROSITE" id="PS00092">
    <property type="entry name" value="N6_MTASE"/>
    <property type="match status" value="1"/>
</dbReference>
<dbReference type="GO" id="GO:0008168">
    <property type="term" value="F:methyltransferase activity"/>
    <property type="evidence" value="ECO:0007669"/>
    <property type="project" value="InterPro"/>
</dbReference>
<dbReference type="RefSeq" id="WP_121031200.1">
    <property type="nucleotide sequence ID" value="NZ_PNJG02000002.1"/>
</dbReference>
<comment type="similarity">
    <text evidence="1">Belongs to the RelB/DinJ antitoxin family.</text>
</comment>
<dbReference type="InterPro" id="IPR002052">
    <property type="entry name" value="DNA_methylase_N6_adenine_CS"/>
</dbReference>
<dbReference type="NCBIfam" id="TIGR02384">
    <property type="entry name" value="RelB_DinJ"/>
    <property type="match status" value="1"/>
</dbReference>
<dbReference type="Pfam" id="PF13651">
    <property type="entry name" value="EcoRI_methylase"/>
    <property type="match status" value="1"/>
</dbReference>
<dbReference type="Gene3D" id="1.10.1220.10">
    <property type="entry name" value="Met repressor-like"/>
    <property type="match status" value="1"/>
</dbReference>
<dbReference type="GO" id="GO:0032259">
    <property type="term" value="P:methylation"/>
    <property type="evidence" value="ECO:0007669"/>
    <property type="project" value="InterPro"/>
</dbReference>